<dbReference type="SMART" id="SM00382">
    <property type="entry name" value="AAA"/>
    <property type="match status" value="1"/>
</dbReference>
<evidence type="ECO:0000259" key="5">
    <source>
        <dbReference type="PROSITE" id="PS50893"/>
    </source>
</evidence>
<sequence length="322" mass="35910">MALIDVHHLTKNFIVRTDWLGRPRNVLTAVHDVSLAIHSGETVGLVGESGCGKSTFARTVLGLYEKTVGTVLFKGQDVQQPDAATAFHRQVQMIFQDPYASLDPRMTVEDIIAEPLRNYGICSSRIQLQQRVAQLLDEVDLSREAAQRYPHEFSGGQRQRVGIARALALEPDCIFCDEPISALDVSVQVQIVNMLQRLQKERNLAYLFIAHDLAMVHHLSRRIGVMYLGRLVELGDGDAVYHRPLHPYTQALISAVPVPDPHYRRQVCISGEVPSPLAPPPGCVFHPRCPLADERCKMEAPVLQEIMPGRMVACHHAGKEVR</sequence>
<dbReference type="CDD" id="cd03257">
    <property type="entry name" value="ABC_NikE_OppD_transporters"/>
    <property type="match status" value="1"/>
</dbReference>
<dbReference type="SUPFAM" id="SSF52540">
    <property type="entry name" value="P-loop containing nucleoside triphosphate hydrolases"/>
    <property type="match status" value="1"/>
</dbReference>
<dbReference type="Pfam" id="PF08352">
    <property type="entry name" value="oligo_HPY"/>
    <property type="match status" value="1"/>
</dbReference>
<dbReference type="Proteomes" id="UP000591071">
    <property type="component" value="Unassembled WGS sequence"/>
</dbReference>
<evidence type="ECO:0000256" key="2">
    <source>
        <dbReference type="ARBA" id="ARBA00022448"/>
    </source>
</evidence>
<keyword evidence="3" id="KW-0547">Nucleotide-binding</keyword>
<accession>A0A848BXC3</accession>
<reference evidence="6 7" key="1">
    <citation type="submission" date="2020-04" db="EMBL/GenBank/DDBJ databases">
        <authorList>
            <person name="Hitch T.C.A."/>
            <person name="Wylensek D."/>
            <person name="Clavel T."/>
        </authorList>
    </citation>
    <scope>NUCLEOTIDE SEQUENCE [LARGE SCALE GENOMIC DNA]</scope>
    <source>
        <strain evidence="6 7">Oil-RF-744-FAT-WT-6-1</strain>
    </source>
</reference>
<dbReference type="EMBL" id="JABAFG010000004">
    <property type="protein sequence ID" value="NME27687.1"/>
    <property type="molecule type" value="Genomic_DNA"/>
</dbReference>
<dbReference type="Gene3D" id="3.40.50.300">
    <property type="entry name" value="P-loop containing nucleotide triphosphate hydrolases"/>
    <property type="match status" value="1"/>
</dbReference>
<dbReference type="InterPro" id="IPR050319">
    <property type="entry name" value="ABC_transp_ATP-bind"/>
</dbReference>
<dbReference type="InterPro" id="IPR027417">
    <property type="entry name" value="P-loop_NTPase"/>
</dbReference>
<dbReference type="PANTHER" id="PTHR43776:SF7">
    <property type="entry name" value="D,D-DIPEPTIDE TRANSPORT ATP-BINDING PROTEIN DDPF-RELATED"/>
    <property type="match status" value="1"/>
</dbReference>
<name>A0A848BXC3_9FIRM</name>
<dbReference type="GO" id="GO:0015833">
    <property type="term" value="P:peptide transport"/>
    <property type="evidence" value="ECO:0007669"/>
    <property type="project" value="InterPro"/>
</dbReference>
<gene>
    <name evidence="6" type="ORF">HF872_03460</name>
</gene>
<dbReference type="AlphaFoldDB" id="A0A848BXC3"/>
<dbReference type="NCBIfam" id="TIGR01727">
    <property type="entry name" value="oligo_HPY"/>
    <property type="match status" value="1"/>
</dbReference>
<proteinExistence type="inferred from homology"/>
<dbReference type="PROSITE" id="PS50893">
    <property type="entry name" value="ABC_TRANSPORTER_2"/>
    <property type="match status" value="1"/>
</dbReference>
<evidence type="ECO:0000256" key="4">
    <source>
        <dbReference type="ARBA" id="ARBA00022840"/>
    </source>
</evidence>
<keyword evidence="4 6" id="KW-0067">ATP-binding</keyword>
<dbReference type="Pfam" id="PF00005">
    <property type="entry name" value="ABC_tran"/>
    <property type="match status" value="1"/>
</dbReference>
<evidence type="ECO:0000313" key="7">
    <source>
        <dbReference type="Proteomes" id="UP000591071"/>
    </source>
</evidence>
<dbReference type="InterPro" id="IPR017871">
    <property type="entry name" value="ABC_transporter-like_CS"/>
</dbReference>
<dbReference type="GO" id="GO:0055085">
    <property type="term" value="P:transmembrane transport"/>
    <property type="evidence" value="ECO:0007669"/>
    <property type="project" value="UniProtKB-ARBA"/>
</dbReference>
<dbReference type="PROSITE" id="PS00211">
    <property type="entry name" value="ABC_TRANSPORTER_1"/>
    <property type="match status" value="1"/>
</dbReference>
<dbReference type="RefSeq" id="WP_170087265.1">
    <property type="nucleotide sequence ID" value="NZ_JABAFG010000004.1"/>
</dbReference>
<keyword evidence="2" id="KW-0813">Transport</keyword>
<protein>
    <submittedName>
        <fullName evidence="6">ATP-binding cassette domain-containing protein</fullName>
    </submittedName>
</protein>
<dbReference type="InterPro" id="IPR003439">
    <property type="entry name" value="ABC_transporter-like_ATP-bd"/>
</dbReference>
<comment type="caution">
    <text evidence="6">The sequence shown here is derived from an EMBL/GenBank/DDBJ whole genome shotgun (WGS) entry which is preliminary data.</text>
</comment>
<dbReference type="GO" id="GO:0005524">
    <property type="term" value="F:ATP binding"/>
    <property type="evidence" value="ECO:0007669"/>
    <property type="project" value="UniProtKB-KW"/>
</dbReference>
<evidence type="ECO:0000313" key="6">
    <source>
        <dbReference type="EMBL" id="NME27687.1"/>
    </source>
</evidence>
<dbReference type="InterPro" id="IPR013563">
    <property type="entry name" value="Oligopep_ABC_C"/>
</dbReference>
<organism evidence="6 7">
    <name type="scientific">Megasphaera hexanoica</name>
    <dbReference type="NCBI Taxonomy" id="1675036"/>
    <lineage>
        <taxon>Bacteria</taxon>
        <taxon>Bacillati</taxon>
        <taxon>Bacillota</taxon>
        <taxon>Negativicutes</taxon>
        <taxon>Veillonellales</taxon>
        <taxon>Veillonellaceae</taxon>
        <taxon>Megasphaera</taxon>
    </lineage>
</organism>
<comment type="similarity">
    <text evidence="1">Belongs to the ABC transporter superfamily.</text>
</comment>
<feature type="domain" description="ABC transporter" evidence="5">
    <location>
        <begin position="15"/>
        <end position="253"/>
    </location>
</feature>
<dbReference type="FunFam" id="3.40.50.300:FF:000016">
    <property type="entry name" value="Oligopeptide ABC transporter ATP-binding component"/>
    <property type="match status" value="1"/>
</dbReference>
<evidence type="ECO:0000256" key="3">
    <source>
        <dbReference type="ARBA" id="ARBA00022741"/>
    </source>
</evidence>
<dbReference type="InterPro" id="IPR003593">
    <property type="entry name" value="AAA+_ATPase"/>
</dbReference>
<evidence type="ECO:0000256" key="1">
    <source>
        <dbReference type="ARBA" id="ARBA00005417"/>
    </source>
</evidence>
<dbReference type="GO" id="GO:0016887">
    <property type="term" value="F:ATP hydrolysis activity"/>
    <property type="evidence" value="ECO:0007669"/>
    <property type="project" value="InterPro"/>
</dbReference>
<dbReference type="PANTHER" id="PTHR43776">
    <property type="entry name" value="TRANSPORT ATP-BINDING PROTEIN"/>
    <property type="match status" value="1"/>
</dbReference>